<dbReference type="Pfam" id="PF12833">
    <property type="entry name" value="HTH_18"/>
    <property type="match status" value="1"/>
</dbReference>
<dbReference type="SUPFAM" id="SSF47384">
    <property type="entry name" value="Homodimeric domain of signal transducing histidine kinase"/>
    <property type="match status" value="1"/>
</dbReference>
<comment type="caution">
    <text evidence="9">The sequence shown here is derived from an EMBL/GenBank/DDBJ whole genome shotgun (WGS) entry which is preliminary data.</text>
</comment>
<dbReference type="InterPro" id="IPR005467">
    <property type="entry name" value="His_kinase_dom"/>
</dbReference>
<evidence type="ECO:0000256" key="1">
    <source>
        <dbReference type="ARBA" id="ARBA00022553"/>
    </source>
</evidence>
<dbReference type="InterPro" id="IPR003661">
    <property type="entry name" value="HisK_dim/P_dom"/>
</dbReference>
<dbReference type="GO" id="GO:0000155">
    <property type="term" value="F:phosphorelay sensor kinase activity"/>
    <property type="evidence" value="ECO:0007669"/>
    <property type="project" value="InterPro"/>
</dbReference>
<evidence type="ECO:0000256" key="5">
    <source>
        <dbReference type="SAM" id="Phobius"/>
    </source>
</evidence>
<proteinExistence type="predicted"/>
<dbReference type="Gene3D" id="3.40.50.2300">
    <property type="match status" value="1"/>
</dbReference>
<dbReference type="SUPFAM" id="SSF63829">
    <property type="entry name" value="Calcium-dependent phosphotriesterase"/>
    <property type="match status" value="2"/>
</dbReference>
<dbReference type="PANTHER" id="PTHR43547:SF2">
    <property type="entry name" value="HYBRID SIGNAL TRANSDUCTION HISTIDINE KINASE C"/>
    <property type="match status" value="1"/>
</dbReference>
<dbReference type="InterPro" id="IPR011110">
    <property type="entry name" value="Reg_prop"/>
</dbReference>
<evidence type="ECO:0000259" key="7">
    <source>
        <dbReference type="PROSITE" id="PS50109"/>
    </source>
</evidence>
<evidence type="ECO:0000256" key="3">
    <source>
        <dbReference type="ARBA" id="ARBA00023163"/>
    </source>
</evidence>
<dbReference type="SUPFAM" id="SSF55874">
    <property type="entry name" value="ATPase domain of HSP90 chaperone/DNA topoisomerase II/histidine kinase"/>
    <property type="match status" value="1"/>
</dbReference>
<gene>
    <name evidence="9" type="ORF">EZS27_015154</name>
</gene>
<feature type="transmembrane region" description="Helical" evidence="5">
    <location>
        <begin position="904"/>
        <end position="928"/>
    </location>
</feature>
<evidence type="ECO:0000256" key="2">
    <source>
        <dbReference type="ARBA" id="ARBA00023015"/>
    </source>
</evidence>
<dbReference type="GO" id="GO:0043565">
    <property type="term" value="F:sequence-specific DNA binding"/>
    <property type="evidence" value="ECO:0007669"/>
    <property type="project" value="InterPro"/>
</dbReference>
<dbReference type="SUPFAM" id="SSF50998">
    <property type="entry name" value="Quinoprotein alcohol dehydrogenase-like"/>
    <property type="match status" value="1"/>
</dbReference>
<dbReference type="GO" id="GO:0003700">
    <property type="term" value="F:DNA-binding transcription factor activity"/>
    <property type="evidence" value="ECO:0007669"/>
    <property type="project" value="InterPro"/>
</dbReference>
<dbReference type="InterPro" id="IPR015943">
    <property type="entry name" value="WD40/YVTN_repeat-like_dom_sf"/>
</dbReference>
<dbReference type="EC" id="2.7.13.3" evidence="9"/>
<keyword evidence="1" id="KW-0597">Phosphoprotein</keyword>
<dbReference type="InterPro" id="IPR013783">
    <property type="entry name" value="Ig-like_fold"/>
</dbReference>
<dbReference type="InterPro" id="IPR011047">
    <property type="entry name" value="Quinoprotein_ADH-like_sf"/>
</dbReference>
<dbReference type="Gene3D" id="1.10.10.60">
    <property type="entry name" value="Homeodomain-like"/>
    <property type="match status" value="1"/>
</dbReference>
<feature type="region of interest" description="Disordered" evidence="4">
    <location>
        <begin position="1186"/>
        <end position="1206"/>
    </location>
</feature>
<dbReference type="Pfam" id="PF07494">
    <property type="entry name" value="Reg_prop"/>
    <property type="match status" value="2"/>
</dbReference>
<dbReference type="Gene3D" id="2.130.10.10">
    <property type="entry name" value="YVTN repeat-like/Quinoprotein amine dehydrogenase"/>
    <property type="match status" value="4"/>
</dbReference>
<dbReference type="CDD" id="cd00156">
    <property type="entry name" value="REC"/>
    <property type="match status" value="1"/>
</dbReference>
<dbReference type="Gene3D" id="3.30.565.10">
    <property type="entry name" value="Histidine kinase-like ATPase, C-terminal domain"/>
    <property type="match status" value="1"/>
</dbReference>
<dbReference type="PROSITE" id="PS50109">
    <property type="entry name" value="HIS_KIN"/>
    <property type="match status" value="1"/>
</dbReference>
<dbReference type="InterPro" id="IPR011006">
    <property type="entry name" value="CheY-like_superfamily"/>
</dbReference>
<dbReference type="Gene3D" id="1.10.287.130">
    <property type="match status" value="1"/>
</dbReference>
<dbReference type="SMART" id="SM00342">
    <property type="entry name" value="HTH_ARAC"/>
    <property type="match status" value="1"/>
</dbReference>
<accession>A0A5J4RUE6</accession>
<name>A0A5J4RUE6_9ZZZZ</name>
<keyword evidence="2" id="KW-0805">Transcription regulation</keyword>
<dbReference type="SMART" id="SM00448">
    <property type="entry name" value="REC"/>
    <property type="match status" value="1"/>
</dbReference>
<dbReference type="FunFam" id="1.10.287.130:FF:000045">
    <property type="entry name" value="Two-component system sensor histidine kinase/response regulator"/>
    <property type="match status" value="1"/>
</dbReference>
<dbReference type="InterPro" id="IPR001789">
    <property type="entry name" value="Sig_transdc_resp-reg_receiver"/>
</dbReference>
<sequence length="1491" mass="172184">MKRQRLYSILFLFFAFLPVSAIPPITVEHYTVNRGLPSNLVYCSLKDSDGFMWFGTLYGLCSFDGIKFKIYNNHDGFFYSENPPRKIQTIAEDKNGFLWIKTADEKAYVFDRKKECFHLLCNEVEKHTEGTTVIKIQKTPDGEIIILTGDKKLLYACTTNEKPTDVHLLHDLTPSSINKKDSFLTYNVLGETNEFINWIGADYHIYSYRKGTDLAKKHSNVILAEIGMDILKSFTCAFNGENRLWVGDNAGRIYCIDPETGIVNKYKLPDIDEAIQNLFVSSDNETVYVYTGREGMYEYNVKNDQLQRHLLNLNGAISYAFVDKYDKIWLIENENALLYYDPQNKIEKRFPVSQGRRVTDMQVRDAGEQGLFILTPAGEMLIFERESLSMTRLNQATSFPAIPQTPLFFNQEFDDDDGMLWLSSSSGIYCVNFLPKQFRLFGLQTFKRATLYTEKEVLNPSINALFRAQNGDIWIGTQQNLYLIDKSGQLKEVFMTLAHPTISNVCHIMEDNKGNLWFSTKGEGVIKAIPDAQALYGFRFVRYTNNPEVLSSLGSNNVRYTFQDSKDRIWLGLLNGGLNLLQEEADKVSFKHKYNGFKQYPLSYGSYMEVRGMVEDTDGRIWVGTTDGLMSFEVNFDEPENIVFETYLNQTSASPICNDNISMLYKDTDSRIWVGLFGGGLGELIGYDREAQKPIFKSYGASNGLRNDVIVSIAEDDSRNLWFVTENGISCFDKQTERFRNYDRLDGFPDITLGEIPTLISSKGEFWFGCKEGILAFSPDKLETHKYNYKTYILDFRINGKENLPMDTPIKYASEVEVEHDQSTFTIEFVALDYSNRDNISYEYILEGYEKEWHFNGNNQIASYIGVSPGKYKFRVRSINEVDSESFSESTLTIRILPPWKSSWYTYALYIIIIGIIAIISKLVMMLIKAKNEAYIKRRLSELKIKFFTYISHEMRIPLTLIKSPIQELKKEKNLSPKGRKYIGLMEKNTDQVLQLLNQILDFRKVQHDKIRLNISQINLNRMMESFYQEFRALSEESEVAYSFQLTDEVITIWADKEKLSLVIRNIVSNAFKFTPSGQSITVSTGISDDGKKYYIKIEGNGIPENELPKILKDVPQDDHSWNPYRQGTGIGLTLSEELINLHHGSIIIESNEDHGTVFTIELLSDKKHYKFSEVNFIDVDDDNELERVPPPLRENKQQKQQKTKENLLQSMEKDRIFKKKSDLGEHIGDFFEDTYPIVLLIEDNKELADLFNCQLEGRYHVGIVANVEEGVKKINQYHPDIVIIDQMLSKISSMKMLKRIQKDFRISHIPVVIFSVEKDNDNSRIKFLNMGVSAYITGPIEKEYLIAQLEHLLKKRQQFRERVWSLTDIEKLDSYRRYLTKRDVQLLEKLVRIINKNLSNSNFNLDEIISDTKLDRLAFFKKLKGLTGFAPTELIKEVRLNKSTGLLKTTDMSLPEIAFALGFKDLEDYEKCFFAKYNQTPTRYKNTAES</sequence>
<dbReference type="Pfam" id="PF07495">
    <property type="entry name" value="Y_Y_Y"/>
    <property type="match status" value="1"/>
</dbReference>
<dbReference type="InterPro" id="IPR036890">
    <property type="entry name" value="HATPase_C_sf"/>
</dbReference>
<dbReference type="PROSITE" id="PS50110">
    <property type="entry name" value="RESPONSE_REGULATORY"/>
    <property type="match status" value="1"/>
</dbReference>
<dbReference type="SUPFAM" id="SSF52172">
    <property type="entry name" value="CheY-like"/>
    <property type="match status" value="1"/>
</dbReference>
<keyword evidence="9" id="KW-0808">Transferase</keyword>
<keyword evidence="5" id="KW-0812">Transmembrane</keyword>
<protein>
    <submittedName>
        <fullName evidence="9">Sensor histidine kinase TmoS</fullName>
        <ecNumber evidence="9">2.7.13.3</ecNumber>
    </submittedName>
</protein>
<organism evidence="9">
    <name type="scientific">termite gut metagenome</name>
    <dbReference type="NCBI Taxonomy" id="433724"/>
    <lineage>
        <taxon>unclassified sequences</taxon>
        <taxon>metagenomes</taxon>
        <taxon>organismal metagenomes</taxon>
    </lineage>
</organism>
<dbReference type="EMBL" id="SNRY01000768">
    <property type="protein sequence ID" value="KAA6336710.1"/>
    <property type="molecule type" value="Genomic_DNA"/>
</dbReference>
<dbReference type="InterPro" id="IPR011123">
    <property type="entry name" value="Y_Y_Y"/>
</dbReference>
<evidence type="ECO:0000259" key="6">
    <source>
        <dbReference type="PROSITE" id="PS01124"/>
    </source>
</evidence>
<dbReference type="PROSITE" id="PS01124">
    <property type="entry name" value="HTH_ARAC_FAMILY_2"/>
    <property type="match status" value="1"/>
</dbReference>
<evidence type="ECO:0000256" key="4">
    <source>
        <dbReference type="SAM" id="MobiDB-lite"/>
    </source>
</evidence>
<dbReference type="PANTHER" id="PTHR43547">
    <property type="entry name" value="TWO-COMPONENT HISTIDINE KINASE"/>
    <property type="match status" value="1"/>
</dbReference>
<keyword evidence="5" id="KW-1133">Transmembrane helix</keyword>
<evidence type="ECO:0000259" key="8">
    <source>
        <dbReference type="PROSITE" id="PS50110"/>
    </source>
</evidence>
<dbReference type="InterPro" id="IPR018060">
    <property type="entry name" value="HTH_AraC"/>
</dbReference>
<dbReference type="Pfam" id="PF00072">
    <property type="entry name" value="Response_reg"/>
    <property type="match status" value="1"/>
</dbReference>
<feature type="domain" description="HTH araC/xylS-type" evidence="6">
    <location>
        <begin position="1389"/>
        <end position="1488"/>
    </location>
</feature>
<keyword evidence="5" id="KW-0472">Membrane</keyword>
<reference evidence="9" key="1">
    <citation type="submission" date="2019-03" db="EMBL/GenBank/DDBJ databases">
        <title>Single cell metagenomics reveals metabolic interactions within the superorganism composed of flagellate Streblomastix strix and complex community of Bacteroidetes bacteria on its surface.</title>
        <authorList>
            <person name="Treitli S.C."/>
            <person name="Kolisko M."/>
            <person name="Husnik F."/>
            <person name="Keeling P."/>
            <person name="Hampl V."/>
        </authorList>
    </citation>
    <scope>NUCLEOTIDE SEQUENCE</scope>
    <source>
        <strain evidence="9">STM</strain>
    </source>
</reference>
<feature type="compositionally biased region" description="Basic and acidic residues" evidence="4">
    <location>
        <begin position="1194"/>
        <end position="1206"/>
    </location>
</feature>
<keyword evidence="3" id="KW-0804">Transcription</keyword>
<dbReference type="InterPro" id="IPR003594">
    <property type="entry name" value="HATPase_dom"/>
</dbReference>
<evidence type="ECO:0000313" key="9">
    <source>
        <dbReference type="EMBL" id="KAA6336710.1"/>
    </source>
</evidence>
<dbReference type="CDD" id="cd00082">
    <property type="entry name" value="HisKA"/>
    <property type="match status" value="1"/>
</dbReference>
<feature type="domain" description="Response regulatory" evidence="8">
    <location>
        <begin position="1238"/>
        <end position="1354"/>
    </location>
</feature>
<dbReference type="Gene3D" id="2.60.40.10">
    <property type="entry name" value="Immunoglobulins"/>
    <property type="match status" value="1"/>
</dbReference>
<dbReference type="InterPro" id="IPR036097">
    <property type="entry name" value="HisK_dim/P_sf"/>
</dbReference>
<dbReference type="Pfam" id="PF00512">
    <property type="entry name" value="HisKA"/>
    <property type="match status" value="1"/>
</dbReference>
<feature type="domain" description="Histidine kinase" evidence="7">
    <location>
        <begin position="950"/>
        <end position="1167"/>
    </location>
</feature>
<dbReference type="SMART" id="SM00388">
    <property type="entry name" value="HisKA"/>
    <property type="match status" value="1"/>
</dbReference>
<keyword evidence="9" id="KW-0418">Kinase</keyword>
<dbReference type="SUPFAM" id="SSF46689">
    <property type="entry name" value="Homeodomain-like"/>
    <property type="match status" value="1"/>
</dbReference>
<dbReference type="SMART" id="SM00387">
    <property type="entry name" value="HATPase_c"/>
    <property type="match status" value="1"/>
</dbReference>
<dbReference type="InterPro" id="IPR009057">
    <property type="entry name" value="Homeodomain-like_sf"/>
</dbReference>
<dbReference type="Pfam" id="PF02518">
    <property type="entry name" value="HATPase_c"/>
    <property type="match status" value="1"/>
</dbReference>